<dbReference type="RefSeq" id="WP_095724389.1">
    <property type="nucleotide sequence ID" value="NZ_NTFS01000435.1"/>
</dbReference>
<evidence type="ECO:0000313" key="1">
    <source>
        <dbReference type="EMBL" id="PAX51250.1"/>
    </source>
</evidence>
<organism evidence="1 2">
    <name type="scientific">Brunnivagina elsteri CCALA 953</name>
    <dbReference type="NCBI Taxonomy" id="987040"/>
    <lineage>
        <taxon>Bacteria</taxon>
        <taxon>Bacillati</taxon>
        <taxon>Cyanobacteriota</taxon>
        <taxon>Cyanophyceae</taxon>
        <taxon>Nostocales</taxon>
        <taxon>Calotrichaceae</taxon>
        <taxon>Brunnivagina</taxon>
    </lineage>
</organism>
<dbReference type="GO" id="GO:0016740">
    <property type="term" value="F:transferase activity"/>
    <property type="evidence" value="ECO:0007669"/>
    <property type="project" value="UniProtKB-KW"/>
</dbReference>
<dbReference type="AlphaFoldDB" id="A0A2A2TBX9"/>
<dbReference type="OrthoDB" id="9810649at2"/>
<name>A0A2A2TBX9_9CYAN</name>
<dbReference type="Proteomes" id="UP000218238">
    <property type="component" value="Unassembled WGS sequence"/>
</dbReference>
<keyword evidence="1" id="KW-0808">Transferase</keyword>
<comment type="caution">
    <text evidence="1">The sequence shown here is derived from an EMBL/GenBank/DDBJ whole genome shotgun (WGS) entry which is preliminary data.</text>
</comment>
<dbReference type="EMBL" id="NTFS01000435">
    <property type="protein sequence ID" value="PAX51250.1"/>
    <property type="molecule type" value="Genomic_DNA"/>
</dbReference>
<sequence>MLLQSKDGSSIVEILDIQELINPVSDIVKGQNQLGEEEQDPINYKKENLVFPSGESLPRCWVDANYRN</sequence>
<protein>
    <submittedName>
        <fullName evidence="1">Acetyltransferase</fullName>
    </submittedName>
</protein>
<evidence type="ECO:0000313" key="2">
    <source>
        <dbReference type="Proteomes" id="UP000218238"/>
    </source>
</evidence>
<proteinExistence type="predicted"/>
<reference evidence="1 2" key="1">
    <citation type="submission" date="2017-08" db="EMBL/GenBank/DDBJ databases">
        <title>Draft genome sequence of filamentous cyanobacterium Calothrix elsteri CCALA 953.</title>
        <authorList>
            <person name="Gagunashvili A.N."/>
            <person name="Elster J."/>
            <person name="Andresson O.S."/>
        </authorList>
    </citation>
    <scope>NUCLEOTIDE SEQUENCE [LARGE SCALE GENOMIC DNA]</scope>
    <source>
        <strain evidence="1 2">CCALA 953</strain>
    </source>
</reference>
<gene>
    <name evidence="1" type="ORF">CK510_25785</name>
</gene>
<keyword evidence="2" id="KW-1185">Reference proteome</keyword>
<accession>A0A2A2TBX9</accession>